<reference evidence="1" key="1">
    <citation type="journal article" date="2012" name="Science">
        <title>Fermentation, hydrogen, and sulfur metabolism in multiple uncultivated bacterial phyla.</title>
        <authorList>
            <person name="Wrighton K.C."/>
            <person name="Thomas B.C."/>
            <person name="Sharon I."/>
            <person name="Miller C.S."/>
            <person name="Castelle C.J."/>
            <person name="VerBerkmoes N.C."/>
            <person name="Wilkins M.J."/>
            <person name="Hettich R.L."/>
            <person name="Lipton M.S."/>
            <person name="Williams K.H."/>
            <person name="Long P.E."/>
            <person name="Banfield J.F."/>
        </authorList>
    </citation>
    <scope>NUCLEOTIDE SEQUENCE [LARGE SCALE GENOMIC DNA]</scope>
</reference>
<feature type="non-terminal residue" evidence="1">
    <location>
        <position position="1"/>
    </location>
</feature>
<evidence type="ECO:0000313" key="1">
    <source>
        <dbReference type="EMBL" id="EKD66856.1"/>
    </source>
</evidence>
<sequence length="107" mass="11449">VWLTTGVGVAGLVTGVGVDTRTGAGEGERKEVTVAFPPPPPLPPILPARASAMLTLTPEMTNRDSTNDASNLLNGVFMVFLQMEWVGWILREFIVSGCLQISIIKNL</sequence>
<accession>K2AYN1</accession>
<gene>
    <name evidence="1" type="ORF">ACD_49C00008G0020</name>
</gene>
<comment type="caution">
    <text evidence="1">The sequence shown here is derived from an EMBL/GenBank/DDBJ whole genome shotgun (WGS) entry which is preliminary data.</text>
</comment>
<protein>
    <submittedName>
        <fullName evidence="1">Uncharacterized protein</fullName>
    </submittedName>
</protein>
<proteinExistence type="predicted"/>
<dbReference type="AlphaFoldDB" id="K2AYN1"/>
<organism evidence="1">
    <name type="scientific">uncultured bacterium</name>
    <name type="common">gcode 4</name>
    <dbReference type="NCBI Taxonomy" id="1234023"/>
    <lineage>
        <taxon>Bacteria</taxon>
        <taxon>environmental samples</taxon>
    </lineage>
</organism>
<name>K2AYN1_9BACT</name>
<dbReference type="EMBL" id="AMFJ01021594">
    <property type="protein sequence ID" value="EKD66856.1"/>
    <property type="molecule type" value="Genomic_DNA"/>
</dbReference>